<evidence type="ECO:0000313" key="2">
    <source>
        <dbReference type="EMBL" id="EGP90471.1"/>
    </source>
</evidence>
<keyword evidence="3" id="KW-1185">Reference proteome</keyword>
<reference evidence="2 3" key="1">
    <citation type="journal article" date="2011" name="PLoS Genet.">
        <title>Finished genome of the fungal wheat pathogen Mycosphaerella graminicola reveals dispensome structure, chromosome plasticity, and stealth pathogenesis.</title>
        <authorList>
            <person name="Goodwin S.B."/>
            <person name="Ben M'barek S."/>
            <person name="Dhillon B."/>
            <person name="Wittenberg A.H.J."/>
            <person name="Crane C.F."/>
            <person name="Hane J.K."/>
            <person name="Foster A.J."/>
            <person name="Van der Lee T.A.J."/>
            <person name="Grimwood J."/>
            <person name="Aerts A."/>
            <person name="Antoniw J."/>
            <person name="Bailey A."/>
            <person name="Bluhm B."/>
            <person name="Bowler J."/>
            <person name="Bristow J."/>
            <person name="van der Burgt A."/>
            <person name="Canto-Canche B."/>
            <person name="Churchill A.C.L."/>
            <person name="Conde-Ferraez L."/>
            <person name="Cools H.J."/>
            <person name="Coutinho P.M."/>
            <person name="Csukai M."/>
            <person name="Dehal P."/>
            <person name="De Wit P."/>
            <person name="Donzelli B."/>
            <person name="van de Geest H.C."/>
            <person name="van Ham R.C.H.J."/>
            <person name="Hammond-Kosack K.E."/>
            <person name="Henrissat B."/>
            <person name="Kilian A."/>
            <person name="Kobayashi A.K."/>
            <person name="Koopmann E."/>
            <person name="Kourmpetis Y."/>
            <person name="Kuzniar A."/>
            <person name="Lindquist E."/>
            <person name="Lombard V."/>
            <person name="Maliepaard C."/>
            <person name="Martins N."/>
            <person name="Mehrabi R."/>
            <person name="Nap J.P.H."/>
            <person name="Ponomarenko A."/>
            <person name="Rudd J.J."/>
            <person name="Salamov A."/>
            <person name="Schmutz J."/>
            <person name="Schouten H.J."/>
            <person name="Shapiro H."/>
            <person name="Stergiopoulos I."/>
            <person name="Torriani S.F.F."/>
            <person name="Tu H."/>
            <person name="de Vries R.P."/>
            <person name="Waalwijk C."/>
            <person name="Ware S.B."/>
            <person name="Wiebenga A."/>
            <person name="Zwiers L.-H."/>
            <person name="Oliver R.P."/>
            <person name="Grigoriev I.V."/>
            <person name="Kema G.H.J."/>
        </authorList>
    </citation>
    <scope>NUCLEOTIDE SEQUENCE [LARGE SCALE GENOMIC DNA]</scope>
    <source>
        <strain evidence="3">CBS 115943 / IPO323</strain>
    </source>
</reference>
<dbReference type="EMBL" id="CM001197">
    <property type="protein sequence ID" value="EGP90471.1"/>
    <property type="molecule type" value="Genomic_DNA"/>
</dbReference>
<evidence type="ECO:0000256" key="1">
    <source>
        <dbReference type="SAM" id="MobiDB-lite"/>
    </source>
</evidence>
<organism evidence="2 3">
    <name type="scientific">Zymoseptoria tritici (strain CBS 115943 / IPO323)</name>
    <name type="common">Speckled leaf blotch fungus</name>
    <name type="synonym">Septoria tritici</name>
    <dbReference type="NCBI Taxonomy" id="336722"/>
    <lineage>
        <taxon>Eukaryota</taxon>
        <taxon>Fungi</taxon>
        <taxon>Dikarya</taxon>
        <taxon>Ascomycota</taxon>
        <taxon>Pezizomycotina</taxon>
        <taxon>Dothideomycetes</taxon>
        <taxon>Dothideomycetidae</taxon>
        <taxon>Mycosphaerellales</taxon>
        <taxon>Mycosphaerellaceae</taxon>
        <taxon>Zymoseptoria</taxon>
    </lineage>
</organism>
<dbReference type="Proteomes" id="UP000008062">
    <property type="component" value="Chromosome 2"/>
</dbReference>
<dbReference type="InParanoid" id="F9X4J1"/>
<accession>F9X4J1</accession>
<protein>
    <submittedName>
        <fullName evidence="2">Uncharacterized protein</fullName>
    </submittedName>
</protein>
<dbReference type="RefSeq" id="XP_003855495.1">
    <property type="nucleotide sequence ID" value="XM_003855447.1"/>
</dbReference>
<feature type="region of interest" description="Disordered" evidence="1">
    <location>
        <begin position="144"/>
        <end position="165"/>
    </location>
</feature>
<gene>
    <name evidence="2" type="ORF">MYCGRDRAFT_90849</name>
</gene>
<name>F9X4J1_ZYMTI</name>
<sequence length="165" mass="17732">MSSTNHPTSTAHLPVTDLKRMLFASHIDQLSDLLDVLDSLLSPSLDSAQPLSSSDQTAFQSFTTSKLPELTTQLNKASSLYSGFDSAEQKALTAETLRRLEVFFKMVEEMGKIDGASDEAVASAQAVEQANPFEGIVRIAEAAGFTGGEAEGAEAEEEEEEEEKS</sequence>
<evidence type="ECO:0000313" key="3">
    <source>
        <dbReference type="Proteomes" id="UP000008062"/>
    </source>
</evidence>
<dbReference type="GeneID" id="13399795"/>
<dbReference type="HOGENOM" id="CLU_1612116_0_0_1"/>
<feature type="compositionally biased region" description="Acidic residues" evidence="1">
    <location>
        <begin position="151"/>
        <end position="165"/>
    </location>
</feature>
<proteinExistence type="predicted"/>
<dbReference type="KEGG" id="ztr:MYCGRDRAFT_90849"/>
<dbReference type="AlphaFoldDB" id="F9X4J1"/>